<dbReference type="AlphaFoldDB" id="A0AAD8JQI5"/>
<evidence type="ECO:0000313" key="4">
    <source>
        <dbReference type="Proteomes" id="UP001229421"/>
    </source>
</evidence>
<comment type="caution">
    <text evidence="3">The sequence shown here is derived from an EMBL/GenBank/DDBJ whole genome shotgun (WGS) entry which is preliminary data.</text>
</comment>
<dbReference type="Proteomes" id="UP001229421">
    <property type="component" value="Unassembled WGS sequence"/>
</dbReference>
<dbReference type="InterPro" id="IPR001810">
    <property type="entry name" value="F-box_dom"/>
</dbReference>
<accession>A0AAD8JQI5</accession>
<feature type="domain" description="KIB1-4 beta-propeller" evidence="2">
    <location>
        <begin position="54"/>
        <end position="306"/>
    </location>
</feature>
<organism evidence="3 4">
    <name type="scientific">Tagetes erecta</name>
    <name type="common">African marigold</name>
    <dbReference type="NCBI Taxonomy" id="13708"/>
    <lineage>
        <taxon>Eukaryota</taxon>
        <taxon>Viridiplantae</taxon>
        <taxon>Streptophyta</taxon>
        <taxon>Embryophyta</taxon>
        <taxon>Tracheophyta</taxon>
        <taxon>Spermatophyta</taxon>
        <taxon>Magnoliopsida</taxon>
        <taxon>eudicotyledons</taxon>
        <taxon>Gunneridae</taxon>
        <taxon>Pentapetalae</taxon>
        <taxon>asterids</taxon>
        <taxon>campanulids</taxon>
        <taxon>Asterales</taxon>
        <taxon>Asteraceae</taxon>
        <taxon>Asteroideae</taxon>
        <taxon>Heliantheae alliance</taxon>
        <taxon>Tageteae</taxon>
        <taxon>Tagetes</taxon>
    </lineage>
</organism>
<protein>
    <recommendedName>
        <fullName evidence="5">F-box domain-containing protein</fullName>
    </recommendedName>
</protein>
<dbReference type="Pfam" id="PF00646">
    <property type="entry name" value="F-box"/>
    <property type="match status" value="1"/>
</dbReference>
<feature type="domain" description="F-box" evidence="1">
    <location>
        <begin position="368"/>
        <end position="398"/>
    </location>
</feature>
<sequence>MDIFQMEQKHVFASICDVLPTQSANHPWLIDQNLEDDSRDHIIYTTRDPLFQSRFRIPWLLGRRIRGCFYGWVILYNHPHNDMWSLWNPVASKIIYLPRLALKNGFKGSNFTEFCLSSPPNDHGSLFMLATINYTIIFCRLDCKRKKLKWVEMSYAKQMRSIVGCDSFLCELTCCNRRVYALSSGYRDKKAIHIDIVVKGRQTVISLLPYLEPPPYNVFIFPDYIFFLKGCCTGLFFIEVSYNEMTRETIGDVRVFKLGVTDIKWDEMEDLKDAAFFVDLAHNYSVFYSPASEVGGCVHFLDTSGKVIHSIYLKNRTTTLSLMSEHRLHGEIKSLQENEMEETDDDKVVDSNSTMIETQEESMKSQALNIPFDVLEKIMEFCVGVEYLNFRATCKQWHLAAPIIRWSKGERLQSYSLASPWLMVVHENRGDIRELPFVPYLDSYCFSAPPTSPDCEVVGFTTFLEWKVYIHFVAIEPYWFRFHLNNFFGDDSQPFRFATYCGPDIYVLYTNERVGFICGDDEDYTWYNIPRNPCIPPKQNFVMKCDQHLLLVMVGVFGESIKVFKINESLKWEKTQSLGSHAIYIGGVEDFEIKRCKGKSFLGITWSSSLSFKVGQKSPPPSPM</sequence>
<gene>
    <name evidence="3" type="ORF">QVD17_39415</name>
</gene>
<evidence type="ECO:0000259" key="1">
    <source>
        <dbReference type="Pfam" id="PF00646"/>
    </source>
</evidence>
<reference evidence="3" key="1">
    <citation type="journal article" date="2023" name="bioRxiv">
        <title>Improved chromosome-level genome assembly for marigold (Tagetes erecta).</title>
        <authorList>
            <person name="Jiang F."/>
            <person name="Yuan L."/>
            <person name="Wang S."/>
            <person name="Wang H."/>
            <person name="Xu D."/>
            <person name="Wang A."/>
            <person name="Fan W."/>
        </authorList>
    </citation>
    <scope>NUCLEOTIDE SEQUENCE</scope>
    <source>
        <strain evidence="3">WSJ</strain>
        <tissue evidence="3">Leaf</tissue>
    </source>
</reference>
<evidence type="ECO:0000313" key="3">
    <source>
        <dbReference type="EMBL" id="KAK1407788.1"/>
    </source>
</evidence>
<keyword evidence="4" id="KW-1185">Reference proteome</keyword>
<dbReference type="CDD" id="cd09917">
    <property type="entry name" value="F-box_SF"/>
    <property type="match status" value="1"/>
</dbReference>
<dbReference type="EMBL" id="JAUHHV010000011">
    <property type="protein sequence ID" value="KAK1407788.1"/>
    <property type="molecule type" value="Genomic_DNA"/>
</dbReference>
<proteinExistence type="predicted"/>
<name>A0AAD8JQI5_TARER</name>
<dbReference type="InterPro" id="IPR005174">
    <property type="entry name" value="KIB1-4_b-propeller"/>
</dbReference>
<dbReference type="Pfam" id="PF03478">
    <property type="entry name" value="Beta-prop_KIB1-4"/>
    <property type="match status" value="1"/>
</dbReference>
<evidence type="ECO:0008006" key="5">
    <source>
        <dbReference type="Google" id="ProtNLM"/>
    </source>
</evidence>
<evidence type="ECO:0000259" key="2">
    <source>
        <dbReference type="Pfam" id="PF03478"/>
    </source>
</evidence>
<dbReference type="PANTHER" id="PTHR40891:SF1">
    <property type="entry name" value="DUF295 DOMAIN-CONTAINING PROTEIN"/>
    <property type="match status" value="1"/>
</dbReference>
<dbReference type="PANTHER" id="PTHR40891">
    <property type="entry name" value="DUF295 DOMAIN-CONTAINING PROTEIN"/>
    <property type="match status" value="1"/>
</dbReference>